<gene>
    <name evidence="2" type="ORF">BB215W447A_1701</name>
</gene>
<dbReference type="RefSeq" id="WP_106622378.1">
    <property type="nucleotide sequence ID" value="NZ_CP021555.1"/>
</dbReference>
<keyword evidence="1" id="KW-1133">Transmembrane helix</keyword>
<dbReference type="Proteomes" id="UP000232491">
    <property type="component" value="Chromosome"/>
</dbReference>
<protein>
    <submittedName>
        <fullName evidence="2">Uncharacterized protein</fullName>
    </submittedName>
</protein>
<dbReference type="InterPro" id="IPR029058">
    <property type="entry name" value="AB_hydrolase_fold"/>
</dbReference>
<accession>A0A2K9BY90</accession>
<organism evidence="2 3">
    <name type="scientific">Bifidobacterium breve</name>
    <dbReference type="NCBI Taxonomy" id="1685"/>
    <lineage>
        <taxon>Bacteria</taxon>
        <taxon>Bacillati</taxon>
        <taxon>Actinomycetota</taxon>
        <taxon>Actinomycetes</taxon>
        <taxon>Bifidobacteriales</taxon>
        <taxon>Bifidobacteriaceae</taxon>
        <taxon>Bifidobacterium</taxon>
    </lineage>
</organism>
<dbReference type="AlphaFoldDB" id="A0A2K9BY90"/>
<proteinExistence type="predicted"/>
<name>A0A2K9BY90_BIFBR</name>
<keyword evidence="1" id="KW-0812">Transmembrane</keyword>
<dbReference type="EMBL" id="CP021558">
    <property type="protein sequence ID" value="AUE03705.1"/>
    <property type="molecule type" value="Genomic_DNA"/>
</dbReference>
<sequence length="526" mass="55989">MTNGNHYWQVEASIYGGAGYAPATRKEYAAIAKSLESEAAALEACAASWDAGALQLQAHRSSAPMCPALSPGNPSIAYAHTSLPYASVGARCTEHAAMCRQFSQDLASTAQLLIRAHSLYSDAELVARRVFSETLQSATQRYPQYALLGLGAVAAGGFLAGWAIDGKPNLVWMSTATYPFQEGVLSGFGAMLGFVRPGQGILSTNEVNKGAGTIAVFSGPLKDLFQGNQLTVQEVHTDAEVVQASSSVAESMENLRRLAEERLGKISLDSGLEYGTIAIQRYKRSDGTNAWLVTIPGTDGQDDSPFGWEQNIELMSAYALRRRKADSARMVAEAMRQAGIKSDEPVALIGHSQGGIAAAAIASDWADQYNIQHVVTAGSPIANHPIPERTWVTSVEIDDELVAALDGAANPAKAHWLTVSGHVTPAPAPTPSTVDADGFCTPGSVSIAGHTPYDAAQVSGEPTDGREISHWLKYHQAAYRNASDLGSPAVQRHEAHFQHVIDGELKETRYYQGRMSRAQASGHGGR</sequence>
<dbReference type="SUPFAM" id="SSF53474">
    <property type="entry name" value="alpha/beta-Hydrolases"/>
    <property type="match status" value="1"/>
</dbReference>
<feature type="transmembrane region" description="Helical" evidence="1">
    <location>
        <begin position="145"/>
        <end position="164"/>
    </location>
</feature>
<dbReference type="Gene3D" id="3.40.50.1820">
    <property type="entry name" value="alpha/beta hydrolase"/>
    <property type="match status" value="1"/>
</dbReference>
<keyword evidence="1" id="KW-0472">Membrane</keyword>
<reference evidence="2 3" key="1">
    <citation type="submission" date="2017-05" db="EMBL/GenBank/DDBJ databases">
        <title>Comparative genomics and methylome analysis of the gut commensal Bifidobacterium breve.</title>
        <authorList>
            <person name="Bottacini F."/>
            <person name="Morrissey R."/>
            <person name="Roberts R.J."/>
            <person name="James K."/>
            <person name="van Breen J."/>
            <person name="Egan M."/>
            <person name="Lambert J."/>
            <person name="van Limpt K."/>
            <person name="Stanton C."/>
            <person name="Knol J."/>
            <person name="O' Connell Motherway M."/>
            <person name="van Sinderen D."/>
        </authorList>
    </citation>
    <scope>NUCLEOTIDE SEQUENCE [LARGE SCALE GENOMIC DNA]</scope>
    <source>
        <strain evidence="2 3">215W447a</strain>
    </source>
</reference>
<evidence type="ECO:0000313" key="3">
    <source>
        <dbReference type="Proteomes" id="UP000232491"/>
    </source>
</evidence>
<evidence type="ECO:0000256" key="1">
    <source>
        <dbReference type="SAM" id="Phobius"/>
    </source>
</evidence>
<evidence type="ECO:0000313" key="2">
    <source>
        <dbReference type="EMBL" id="AUE03705.1"/>
    </source>
</evidence>